<dbReference type="EMBL" id="OX459952">
    <property type="protein sequence ID" value="CAI9158193.1"/>
    <property type="molecule type" value="Genomic_DNA"/>
</dbReference>
<name>A0ABN8YCL1_RANTA</name>
<sequence>MYSFVAFVRAVPIISMFRIRKDPEATSSCTLYSRQLTDPDGAWPSLLRGSGALRCEGCAPRPPPPCLRELRRERCRDVHRVTLPAAGGRALRQLLARPPAVAAAEWPNCCAEGRTLISSLLPSQQLVSDALLVTVHLPLNLDSAQG</sequence>
<keyword evidence="2" id="KW-1185">Reference proteome</keyword>
<reference evidence="1" key="1">
    <citation type="submission" date="2023-04" db="EMBL/GenBank/DDBJ databases">
        <authorList>
            <consortium name="ELIXIR-Norway"/>
        </authorList>
    </citation>
    <scope>NUCLEOTIDE SEQUENCE [LARGE SCALE GENOMIC DNA]</scope>
</reference>
<proteinExistence type="predicted"/>
<organism evidence="1 2">
    <name type="scientific">Rangifer tarandus platyrhynchus</name>
    <name type="common">Svalbard reindeer</name>
    <dbReference type="NCBI Taxonomy" id="3082113"/>
    <lineage>
        <taxon>Eukaryota</taxon>
        <taxon>Metazoa</taxon>
        <taxon>Chordata</taxon>
        <taxon>Craniata</taxon>
        <taxon>Vertebrata</taxon>
        <taxon>Euteleostomi</taxon>
        <taxon>Mammalia</taxon>
        <taxon>Eutheria</taxon>
        <taxon>Laurasiatheria</taxon>
        <taxon>Artiodactyla</taxon>
        <taxon>Ruminantia</taxon>
        <taxon>Pecora</taxon>
        <taxon>Cervidae</taxon>
        <taxon>Odocoileinae</taxon>
        <taxon>Rangifer</taxon>
    </lineage>
</organism>
<accession>A0ABN8YCL1</accession>
<evidence type="ECO:0000313" key="1">
    <source>
        <dbReference type="EMBL" id="CAI9158193.1"/>
    </source>
</evidence>
<gene>
    <name evidence="1" type="ORF">MRATA1EN1_LOCUS7155</name>
</gene>
<dbReference type="Proteomes" id="UP001176941">
    <property type="component" value="Chromosome 16"/>
</dbReference>
<evidence type="ECO:0000313" key="2">
    <source>
        <dbReference type="Proteomes" id="UP001176941"/>
    </source>
</evidence>
<protein>
    <submittedName>
        <fullName evidence="1">Uncharacterized protein</fullName>
    </submittedName>
</protein>